<accession>A0A8D9EL95</accession>
<evidence type="ECO:0000259" key="11">
    <source>
        <dbReference type="PROSITE" id="PS51745"/>
    </source>
</evidence>
<dbReference type="InterPro" id="IPR009060">
    <property type="entry name" value="UBA-like_sf"/>
</dbReference>
<dbReference type="CDD" id="cd02340">
    <property type="entry name" value="ZZ_NBR1_like"/>
    <property type="match status" value="1"/>
</dbReference>
<dbReference type="Pfam" id="PF00564">
    <property type="entry name" value="PB1"/>
    <property type="match status" value="1"/>
</dbReference>
<reference evidence="12" key="1">
    <citation type="submission" date="2021-05" db="EMBL/GenBank/DDBJ databases">
        <authorList>
            <person name="Alioto T."/>
            <person name="Alioto T."/>
            <person name="Gomez Garrido J."/>
        </authorList>
    </citation>
    <scope>NUCLEOTIDE SEQUENCE</scope>
</reference>
<evidence type="ECO:0000256" key="2">
    <source>
        <dbReference type="ARBA" id="ARBA00004496"/>
    </source>
</evidence>
<dbReference type="SUPFAM" id="SSF57850">
    <property type="entry name" value="RING/U-box"/>
    <property type="match status" value="1"/>
</dbReference>
<dbReference type="FunFam" id="3.10.20.90:FF:000320">
    <property type="entry name" value="Predicted protein"/>
    <property type="match status" value="1"/>
</dbReference>
<protein>
    <submittedName>
        <fullName evidence="12">Sequestosome-1</fullName>
    </submittedName>
</protein>
<evidence type="ECO:0000256" key="5">
    <source>
        <dbReference type="ARBA" id="ARBA00022771"/>
    </source>
</evidence>
<feature type="domain" description="ZZ-type" evidence="10">
    <location>
        <begin position="109"/>
        <end position="159"/>
    </location>
</feature>
<dbReference type="CDD" id="cd14320">
    <property type="entry name" value="UBA_SQSTM"/>
    <property type="match status" value="1"/>
</dbReference>
<evidence type="ECO:0000259" key="10">
    <source>
        <dbReference type="PROSITE" id="PS50135"/>
    </source>
</evidence>
<dbReference type="Pfam" id="PF00569">
    <property type="entry name" value="ZZ"/>
    <property type="match status" value="1"/>
</dbReference>
<evidence type="ECO:0000256" key="4">
    <source>
        <dbReference type="ARBA" id="ARBA00022723"/>
    </source>
</evidence>
<feature type="compositionally biased region" description="Low complexity" evidence="9">
    <location>
        <begin position="452"/>
        <end position="467"/>
    </location>
</feature>
<dbReference type="EMBL" id="HBUF01547863">
    <property type="protein sequence ID" value="CAG6757784.1"/>
    <property type="molecule type" value="Transcribed_RNA"/>
</dbReference>
<dbReference type="GO" id="GO:0035973">
    <property type="term" value="P:aggrephagy"/>
    <property type="evidence" value="ECO:0007669"/>
    <property type="project" value="TreeGrafter"/>
</dbReference>
<dbReference type="EMBL" id="HBUF01547862">
    <property type="protein sequence ID" value="CAG6757781.1"/>
    <property type="molecule type" value="Transcribed_RNA"/>
</dbReference>
<dbReference type="GO" id="GO:0007032">
    <property type="term" value="P:endosome organization"/>
    <property type="evidence" value="ECO:0007669"/>
    <property type="project" value="TreeGrafter"/>
</dbReference>
<dbReference type="FunFam" id="3.30.60.90:FF:000016">
    <property type="entry name" value="Refractory to sigma P"/>
    <property type="match status" value="1"/>
</dbReference>
<feature type="compositionally biased region" description="Low complexity" evidence="9">
    <location>
        <begin position="226"/>
        <end position="239"/>
    </location>
</feature>
<evidence type="ECO:0000256" key="8">
    <source>
        <dbReference type="PROSITE-ProRule" id="PRU00228"/>
    </source>
</evidence>
<keyword evidence="3" id="KW-0963">Cytoplasm</keyword>
<name>A0A8D9EL95_9HEMI</name>
<keyword evidence="6" id="KW-0862">Zinc</keyword>
<feature type="region of interest" description="Disordered" evidence="9">
    <location>
        <begin position="443"/>
        <end position="482"/>
    </location>
</feature>
<dbReference type="SMART" id="SM00666">
    <property type="entry name" value="PB1"/>
    <property type="match status" value="1"/>
</dbReference>
<dbReference type="GO" id="GO:0005634">
    <property type="term" value="C:nucleus"/>
    <property type="evidence" value="ECO:0007669"/>
    <property type="project" value="UniProtKB-SubCell"/>
</dbReference>
<dbReference type="GO" id="GO:0008270">
    <property type="term" value="F:zinc ion binding"/>
    <property type="evidence" value="ECO:0007669"/>
    <property type="project" value="UniProtKB-KW"/>
</dbReference>
<dbReference type="SUPFAM" id="SSF54277">
    <property type="entry name" value="CAD &amp; PB1 domains"/>
    <property type="match status" value="1"/>
</dbReference>
<keyword evidence="5 8" id="KW-0863">Zinc-finger</keyword>
<dbReference type="PROSITE" id="PS50135">
    <property type="entry name" value="ZF_ZZ_2"/>
    <property type="match status" value="1"/>
</dbReference>
<evidence type="ECO:0000256" key="1">
    <source>
        <dbReference type="ARBA" id="ARBA00004123"/>
    </source>
</evidence>
<dbReference type="InterPro" id="IPR053793">
    <property type="entry name" value="PB1-like"/>
</dbReference>
<dbReference type="GO" id="GO:0044753">
    <property type="term" value="C:amphisome"/>
    <property type="evidence" value="ECO:0007669"/>
    <property type="project" value="TreeGrafter"/>
</dbReference>
<dbReference type="PANTHER" id="PTHR15090:SF0">
    <property type="entry name" value="SEQUESTOSOME-1"/>
    <property type="match status" value="1"/>
</dbReference>
<dbReference type="GO" id="GO:0005080">
    <property type="term" value="F:protein kinase C binding"/>
    <property type="evidence" value="ECO:0007669"/>
    <property type="project" value="TreeGrafter"/>
</dbReference>
<dbReference type="GO" id="GO:0070530">
    <property type="term" value="F:K63-linked polyubiquitin modification-dependent protein binding"/>
    <property type="evidence" value="ECO:0007669"/>
    <property type="project" value="TreeGrafter"/>
</dbReference>
<sequence>MAGEVSFKAYLNKTSGDGKVEVRRFSLDPDVATSFIYLKEKLRAIFPSVSLAQSFDIYWKDGDGDQVTIASDDELTIALTESRNEDVMKLYITNASAPASENTPKGPSHEGVTCDICDQPIQGFRYKCLGCHDFDLCSKCEAKGVHGEHFTLRIPSPLNMRHHFGHRLINKISKAARRAESRCPWSHRYENNLAADFSTNCTTQEQAAPSNPRYFRPGMKCGPRRGSGASSVAGDAGQSGPSGCEDPKECGAACGASQQQGAGARTALNMDPLQIPNVIFNTLADFGIDLGRIDLSQIFPPAGSTSNFNTNANTAAASATQGEPSGQTSDNTKQNQSNKQEPPKKKTADNNGQSDESSAPKLAKMGAAAAAAASTQTARPVAPTAPAASAANVTLINLDAETTKPKRNSLVEDDWTVYNPNESQEEPAPQPIEIDLEADINNSSQSRDAATPSNGAGAPTSGAAGATKPSTSGNVLYPNLSPMTPLPRSKKVMEALDQMLAMGFKNDDGWLTDLLNLEDGNIVKVLDLIQSKAQGKQ</sequence>
<dbReference type="Gene3D" id="3.10.20.90">
    <property type="entry name" value="Phosphatidylinositol 3-kinase Catalytic Subunit, Chain A, domain 1"/>
    <property type="match status" value="1"/>
</dbReference>
<evidence type="ECO:0000313" key="12">
    <source>
        <dbReference type="EMBL" id="CAG6757781.1"/>
    </source>
</evidence>
<dbReference type="PROSITE" id="PS51745">
    <property type="entry name" value="PB1"/>
    <property type="match status" value="1"/>
</dbReference>
<keyword evidence="4" id="KW-0479">Metal-binding</keyword>
<dbReference type="Pfam" id="PF16577">
    <property type="entry name" value="UBA_5"/>
    <property type="match status" value="1"/>
</dbReference>
<dbReference type="SMART" id="SM00291">
    <property type="entry name" value="ZnF_ZZ"/>
    <property type="match status" value="1"/>
</dbReference>
<dbReference type="GO" id="GO:0016235">
    <property type="term" value="C:aggresome"/>
    <property type="evidence" value="ECO:0007669"/>
    <property type="project" value="TreeGrafter"/>
</dbReference>
<dbReference type="InterPro" id="IPR043145">
    <property type="entry name" value="Znf_ZZ_sf"/>
</dbReference>
<dbReference type="InterPro" id="IPR052260">
    <property type="entry name" value="Autophagy_Rcpt_SigReg"/>
</dbReference>
<feature type="compositionally biased region" description="Polar residues" evidence="9">
    <location>
        <begin position="321"/>
        <end position="340"/>
    </location>
</feature>
<feature type="domain" description="PB1" evidence="11">
    <location>
        <begin position="4"/>
        <end position="95"/>
    </location>
</feature>
<evidence type="ECO:0000256" key="7">
    <source>
        <dbReference type="ARBA" id="ARBA00023242"/>
    </source>
</evidence>
<evidence type="ECO:0000256" key="6">
    <source>
        <dbReference type="ARBA" id="ARBA00022833"/>
    </source>
</evidence>
<dbReference type="PROSITE" id="PS01357">
    <property type="entry name" value="ZF_ZZ_1"/>
    <property type="match status" value="1"/>
</dbReference>
<dbReference type="InterPro" id="IPR000433">
    <property type="entry name" value="Znf_ZZ"/>
</dbReference>
<dbReference type="Gene3D" id="1.10.8.10">
    <property type="entry name" value="DNA helicase RuvA subunit, C-terminal domain"/>
    <property type="match status" value="1"/>
</dbReference>
<dbReference type="SUPFAM" id="SSF46934">
    <property type="entry name" value="UBA-like"/>
    <property type="match status" value="1"/>
</dbReference>
<feature type="region of interest" description="Disordered" evidence="9">
    <location>
        <begin position="223"/>
        <end position="245"/>
    </location>
</feature>
<dbReference type="GO" id="GO:0000423">
    <property type="term" value="P:mitophagy"/>
    <property type="evidence" value="ECO:0007669"/>
    <property type="project" value="TreeGrafter"/>
</dbReference>
<keyword evidence="7" id="KW-0539">Nucleus</keyword>
<dbReference type="InterPro" id="IPR033741">
    <property type="entry name" value="SQSTM_UBA"/>
</dbReference>
<evidence type="ECO:0000256" key="3">
    <source>
        <dbReference type="ARBA" id="ARBA00022490"/>
    </source>
</evidence>
<dbReference type="InterPro" id="IPR000270">
    <property type="entry name" value="PB1_dom"/>
</dbReference>
<comment type="subcellular location">
    <subcellularLocation>
        <location evidence="2">Cytoplasm</location>
    </subcellularLocation>
    <subcellularLocation>
        <location evidence="1">Nucleus</location>
    </subcellularLocation>
</comment>
<feature type="region of interest" description="Disordered" evidence="9">
    <location>
        <begin position="314"/>
        <end position="368"/>
    </location>
</feature>
<dbReference type="PANTHER" id="PTHR15090">
    <property type="entry name" value="SEQUESTOSOME 1-RELATED"/>
    <property type="match status" value="1"/>
</dbReference>
<organism evidence="12">
    <name type="scientific">Cacopsylla melanoneura</name>
    <dbReference type="NCBI Taxonomy" id="428564"/>
    <lineage>
        <taxon>Eukaryota</taxon>
        <taxon>Metazoa</taxon>
        <taxon>Ecdysozoa</taxon>
        <taxon>Arthropoda</taxon>
        <taxon>Hexapoda</taxon>
        <taxon>Insecta</taxon>
        <taxon>Pterygota</taxon>
        <taxon>Neoptera</taxon>
        <taxon>Paraneoptera</taxon>
        <taxon>Hemiptera</taxon>
        <taxon>Sternorrhyncha</taxon>
        <taxon>Psylloidea</taxon>
        <taxon>Psyllidae</taxon>
        <taxon>Psyllinae</taxon>
        <taxon>Cacopsylla</taxon>
    </lineage>
</organism>
<dbReference type="Gene3D" id="3.30.60.90">
    <property type="match status" value="1"/>
</dbReference>
<proteinExistence type="predicted"/>
<evidence type="ECO:0000256" key="9">
    <source>
        <dbReference type="SAM" id="MobiDB-lite"/>
    </source>
</evidence>
<dbReference type="AlphaFoldDB" id="A0A8D9EL95"/>